<dbReference type="OrthoDB" id="19132at2759"/>
<evidence type="ECO:0000313" key="6">
    <source>
        <dbReference type="Proteomes" id="UP000249218"/>
    </source>
</evidence>
<dbReference type="Pfam" id="PF04500">
    <property type="entry name" value="FLYWCH"/>
    <property type="match status" value="3"/>
</dbReference>
<keyword evidence="6" id="KW-1185">Reference proteome</keyword>
<protein>
    <recommendedName>
        <fullName evidence="4">FLYWCH-type domain-containing protein</fullName>
    </recommendedName>
</protein>
<keyword evidence="1" id="KW-0479">Metal-binding</keyword>
<evidence type="ECO:0000256" key="2">
    <source>
        <dbReference type="ARBA" id="ARBA00022771"/>
    </source>
</evidence>
<dbReference type="Gene3D" id="2.20.25.240">
    <property type="match status" value="3"/>
</dbReference>
<dbReference type="Proteomes" id="UP000249218">
    <property type="component" value="Unassembled WGS sequence"/>
</dbReference>
<evidence type="ECO:0000256" key="1">
    <source>
        <dbReference type="ARBA" id="ARBA00022723"/>
    </source>
</evidence>
<dbReference type="EMBL" id="KZ149939">
    <property type="protein sequence ID" value="PZC77001.1"/>
    <property type="molecule type" value="Genomic_DNA"/>
</dbReference>
<keyword evidence="3" id="KW-0862">Zinc</keyword>
<name>A0A2W1BRQ8_HELAM</name>
<reference evidence="5 6" key="1">
    <citation type="journal article" date="2017" name="BMC Biol.">
        <title>Genomic innovations, transcriptional plasticity and gene loss underlying the evolution and divergence of two highly polyphagous and invasive Helicoverpa pest species.</title>
        <authorList>
            <person name="Pearce S.L."/>
            <person name="Clarke D.F."/>
            <person name="East P.D."/>
            <person name="Elfekih S."/>
            <person name="Gordon K.H."/>
            <person name="Jermiin L.S."/>
            <person name="McGaughran A."/>
            <person name="Oakeshott J.G."/>
            <person name="Papanikolaou A."/>
            <person name="Perera O.P."/>
            <person name="Rane R.V."/>
            <person name="Richards S."/>
            <person name="Tay W.T."/>
            <person name="Walsh T.K."/>
            <person name="Anderson A."/>
            <person name="Anderson C.J."/>
            <person name="Asgari S."/>
            <person name="Board P.G."/>
            <person name="Bretschneider A."/>
            <person name="Campbell P.M."/>
            <person name="Chertemps T."/>
            <person name="Christeller J.T."/>
            <person name="Coppin C.W."/>
            <person name="Downes S.J."/>
            <person name="Duan G."/>
            <person name="Farnsworth C.A."/>
            <person name="Good R.T."/>
            <person name="Han L.B."/>
            <person name="Han Y.C."/>
            <person name="Hatje K."/>
            <person name="Horne I."/>
            <person name="Huang Y.P."/>
            <person name="Hughes D.S."/>
            <person name="Jacquin-Joly E."/>
            <person name="James W."/>
            <person name="Jhangiani S."/>
            <person name="Kollmar M."/>
            <person name="Kuwar S.S."/>
            <person name="Li S."/>
            <person name="Liu N.Y."/>
            <person name="Maibeche M.T."/>
            <person name="Miller J.R."/>
            <person name="Montagne N."/>
            <person name="Perry T."/>
            <person name="Qu J."/>
            <person name="Song S.V."/>
            <person name="Sutton G.G."/>
            <person name="Vogel H."/>
            <person name="Walenz B.P."/>
            <person name="Xu W."/>
            <person name="Zhang H.J."/>
            <person name="Zou Z."/>
            <person name="Batterham P."/>
            <person name="Edwards O.R."/>
            <person name="Feyereisen R."/>
            <person name="Gibbs R.A."/>
            <person name="Heckel D.G."/>
            <person name="McGrath A."/>
            <person name="Robin C."/>
            <person name="Scherer S.E."/>
            <person name="Worley K.C."/>
            <person name="Wu Y.D."/>
        </authorList>
    </citation>
    <scope>NUCLEOTIDE SEQUENCE [LARGE SCALE GENOMIC DNA]</scope>
    <source>
        <strain evidence="5">Harm_GR_Male_#8</strain>
        <tissue evidence="5">Whole organism</tissue>
    </source>
</reference>
<sequence>MDWRLLRCGAGGGWTELAGRKELLTEVQYVNSKKGKQLILFGGYTFTFKYHSPVKNTDYWQCTKHTCKAKLVVISNGTIKPVDLTHDHPAPREILNKNIQFGTVDQVKYINSKKGKKLIMYKDYTYNYVHYSVKMDTKQWICPRRKRGCRAKLVVNCHDKLVSEIKMVMSQSGTSLLRYNKYHYCHLRVSKAKIHHWRCTSHSSKNCRARIATKENKEIVSVLGEHSHPPPYFFRVDGTYYKV</sequence>
<accession>A0A2W1BRQ8</accession>
<evidence type="ECO:0000313" key="5">
    <source>
        <dbReference type="EMBL" id="PZC77001.1"/>
    </source>
</evidence>
<dbReference type="InterPro" id="IPR007588">
    <property type="entry name" value="Znf_FLYWCH"/>
</dbReference>
<organism evidence="5 6">
    <name type="scientific">Helicoverpa armigera</name>
    <name type="common">Cotton bollworm</name>
    <name type="synonym">Heliothis armigera</name>
    <dbReference type="NCBI Taxonomy" id="29058"/>
    <lineage>
        <taxon>Eukaryota</taxon>
        <taxon>Metazoa</taxon>
        <taxon>Ecdysozoa</taxon>
        <taxon>Arthropoda</taxon>
        <taxon>Hexapoda</taxon>
        <taxon>Insecta</taxon>
        <taxon>Pterygota</taxon>
        <taxon>Neoptera</taxon>
        <taxon>Endopterygota</taxon>
        <taxon>Lepidoptera</taxon>
        <taxon>Glossata</taxon>
        <taxon>Ditrysia</taxon>
        <taxon>Noctuoidea</taxon>
        <taxon>Noctuidae</taxon>
        <taxon>Heliothinae</taxon>
        <taxon>Helicoverpa</taxon>
    </lineage>
</organism>
<feature type="domain" description="FLYWCH-type" evidence="4">
    <location>
        <begin position="29"/>
        <end position="88"/>
    </location>
</feature>
<keyword evidence="2" id="KW-0863">Zinc-finger</keyword>
<dbReference type="AlphaFoldDB" id="A0A2W1BRQ8"/>
<feature type="domain" description="FLYWCH-type" evidence="4">
    <location>
        <begin position="109"/>
        <end position="156"/>
    </location>
</feature>
<evidence type="ECO:0000256" key="3">
    <source>
        <dbReference type="ARBA" id="ARBA00022833"/>
    </source>
</evidence>
<proteinExistence type="predicted"/>
<evidence type="ECO:0000259" key="4">
    <source>
        <dbReference type="Pfam" id="PF04500"/>
    </source>
</evidence>
<feature type="domain" description="FLYWCH-type" evidence="4">
    <location>
        <begin position="168"/>
        <end position="228"/>
    </location>
</feature>
<dbReference type="GO" id="GO:0008270">
    <property type="term" value="F:zinc ion binding"/>
    <property type="evidence" value="ECO:0007669"/>
    <property type="project" value="UniProtKB-KW"/>
</dbReference>
<gene>
    <name evidence="5" type="primary">HaOG203952</name>
    <name evidence="5" type="ORF">B5X24_HaOG203952</name>
</gene>